<keyword evidence="2" id="KW-1185">Reference proteome</keyword>
<organism evidence="1 2">
    <name type="scientific">Rufibacter quisquiliarum</name>
    <dbReference type="NCBI Taxonomy" id="1549639"/>
    <lineage>
        <taxon>Bacteria</taxon>
        <taxon>Pseudomonadati</taxon>
        <taxon>Bacteroidota</taxon>
        <taxon>Cytophagia</taxon>
        <taxon>Cytophagales</taxon>
        <taxon>Hymenobacteraceae</taxon>
        <taxon>Rufibacter</taxon>
    </lineage>
</organism>
<evidence type="ECO:0000313" key="1">
    <source>
        <dbReference type="EMBL" id="MBA9078881.1"/>
    </source>
</evidence>
<gene>
    <name evidence="1" type="ORF">FHS90_003611</name>
</gene>
<name>A0A839GYZ1_9BACT</name>
<evidence type="ECO:0000313" key="2">
    <source>
        <dbReference type="Proteomes" id="UP000563094"/>
    </source>
</evidence>
<dbReference type="EMBL" id="JACJIQ010000016">
    <property type="protein sequence ID" value="MBA9078881.1"/>
    <property type="molecule type" value="Genomic_DNA"/>
</dbReference>
<sequence>MRYLVIQSRQSQVQSKLKVMGTPKFPQQEDLTLPASPQNAFAARYLPIGNNLT</sequence>
<protein>
    <submittedName>
        <fullName evidence="1">Uncharacterized protein</fullName>
    </submittedName>
</protein>
<reference evidence="1 2" key="1">
    <citation type="submission" date="2020-08" db="EMBL/GenBank/DDBJ databases">
        <title>Genomic Encyclopedia of Type Strains, Phase IV (KMG-IV): sequencing the most valuable type-strain genomes for metagenomic binning, comparative biology and taxonomic classification.</title>
        <authorList>
            <person name="Goeker M."/>
        </authorList>
    </citation>
    <scope>NUCLEOTIDE SEQUENCE [LARGE SCALE GENOMIC DNA]</scope>
    <source>
        <strain evidence="1 2">DSM 29854</strain>
    </source>
</reference>
<dbReference type="Proteomes" id="UP000563094">
    <property type="component" value="Unassembled WGS sequence"/>
</dbReference>
<proteinExistence type="predicted"/>
<dbReference type="AlphaFoldDB" id="A0A839GYZ1"/>
<comment type="caution">
    <text evidence="1">The sequence shown here is derived from an EMBL/GenBank/DDBJ whole genome shotgun (WGS) entry which is preliminary data.</text>
</comment>
<accession>A0A839GYZ1</accession>